<dbReference type="RefSeq" id="WP_183456141.1">
    <property type="nucleotide sequence ID" value="NZ_CP050296.1"/>
</dbReference>
<proteinExistence type="predicted"/>
<sequence length="182" mass="20227">MNPAAFIISIQSHYLDQFRMFVEEQRRSCVQGSPEVKFQIGEESGLFGGLCCVDFIKNDGQVEPAELQPDFVTFEPISGRLGRAELLIEQLQWNDVVIHHTLAASPLDQIGAWFQHWFDPDDERYVEGAEFGNIIHSLSIRPKALSVDFGTASPDAFWSLLALLEAAGTAGLRISTSQTQVS</sequence>
<evidence type="ECO:0000313" key="2">
    <source>
        <dbReference type="Proteomes" id="UP000515465"/>
    </source>
</evidence>
<dbReference type="EMBL" id="CP050296">
    <property type="protein sequence ID" value="QND58525.1"/>
    <property type="molecule type" value="Genomic_DNA"/>
</dbReference>
<reference evidence="2" key="1">
    <citation type="journal article" date="2020" name="Mol. Plant Microbe">
        <title>Rhizobial microsymbionts of the narrowly endemic Oxytropis species growing in Kamchatka are characterized by significant genetic diversity and possess a set of genes that are associated with T3SS and T6SS secretion systems and can affect the development of symbiosis.</title>
        <authorList>
            <person name="Safronova V."/>
            <person name="Guro P."/>
            <person name="Sazanova A."/>
            <person name="Kuznetsova I."/>
            <person name="Belimov A."/>
            <person name="Yakubov V."/>
            <person name="Chirak E."/>
            <person name="Afonin A."/>
            <person name="Gogolev Y."/>
            <person name="Andronov E."/>
            <person name="Tikhonovich I."/>
        </authorList>
    </citation>
    <scope>NUCLEOTIDE SEQUENCE [LARGE SCALE GENOMIC DNA]</scope>
    <source>
        <strain evidence="2">583</strain>
    </source>
</reference>
<accession>A0A7G6SVJ3</accession>
<organism evidence="1 2">
    <name type="scientific">Mesorhizobium huakuii</name>
    <dbReference type="NCBI Taxonomy" id="28104"/>
    <lineage>
        <taxon>Bacteria</taxon>
        <taxon>Pseudomonadati</taxon>
        <taxon>Pseudomonadota</taxon>
        <taxon>Alphaproteobacteria</taxon>
        <taxon>Hyphomicrobiales</taxon>
        <taxon>Phyllobacteriaceae</taxon>
        <taxon>Mesorhizobium</taxon>
    </lineage>
</organism>
<dbReference type="InterPro" id="IPR018247">
    <property type="entry name" value="EF_Hand_1_Ca_BS"/>
</dbReference>
<dbReference type="AlphaFoldDB" id="A0A7G6SVJ3"/>
<gene>
    <name evidence="1" type="ORF">HB778_19425</name>
</gene>
<evidence type="ECO:0000313" key="1">
    <source>
        <dbReference type="EMBL" id="QND58525.1"/>
    </source>
</evidence>
<dbReference type="PROSITE" id="PS00018">
    <property type="entry name" value="EF_HAND_1"/>
    <property type="match status" value="1"/>
</dbReference>
<dbReference type="Proteomes" id="UP000515465">
    <property type="component" value="Chromosome"/>
</dbReference>
<protein>
    <submittedName>
        <fullName evidence="1">Uncharacterized protein</fullName>
    </submittedName>
</protein>
<name>A0A7G6SVJ3_9HYPH</name>